<feature type="transmembrane region" description="Helical" evidence="1">
    <location>
        <begin position="21"/>
        <end position="41"/>
    </location>
</feature>
<evidence type="ECO:0000313" key="3">
    <source>
        <dbReference type="Proteomes" id="UP000006276"/>
    </source>
</evidence>
<organism evidence="2 3">
    <name type="scientific">Riemerella anatipestifer RA-CH-1</name>
    <dbReference type="NCBI Taxonomy" id="1228997"/>
    <lineage>
        <taxon>Bacteria</taxon>
        <taxon>Pseudomonadati</taxon>
        <taxon>Bacteroidota</taxon>
        <taxon>Flavobacteriia</taxon>
        <taxon>Flavobacteriales</taxon>
        <taxon>Weeksellaceae</taxon>
        <taxon>Riemerella</taxon>
    </lineage>
</organism>
<dbReference type="HOGENOM" id="CLU_121928_0_0_10"/>
<keyword evidence="1" id="KW-0812">Transmembrane</keyword>
<feature type="transmembrane region" description="Helical" evidence="1">
    <location>
        <begin position="79"/>
        <end position="97"/>
    </location>
</feature>
<dbReference type="PATRIC" id="fig|1228997.3.peg.1103"/>
<keyword evidence="3" id="KW-1185">Reference proteome</keyword>
<name>J9QTD0_RIEAN</name>
<dbReference type="Proteomes" id="UP000006276">
    <property type="component" value="Chromosome"/>
</dbReference>
<accession>J9QTD0</accession>
<dbReference type="KEGG" id="rag:B739_1108"/>
<protein>
    <submittedName>
        <fullName evidence="2">Uncharacterized protein</fullName>
    </submittedName>
</protein>
<sequence length="180" mass="20848">MCTHTHTQVVSWVCVRLFRKLLRLLSLNQNIIPPTFVGGFWRLSYSNFSFHQYLLKAPLFCLKTWSFLLGAFSVQKGSFCFLSALAFPLVLCVFRGGRRFLISSKSFSLRFKVQSLRGKCSMFMCLRFKVQIFKESSELLNYAPRTLNLESLNFEPLNLQPLIATNHLTINNLTTEQFNN</sequence>
<dbReference type="AlphaFoldDB" id="J9QTD0"/>
<reference evidence="2 3" key="1">
    <citation type="submission" date="2012-09" db="EMBL/GenBank/DDBJ databases">
        <title>Riemerella anatipestifer vaccine strains.</title>
        <authorList>
            <person name="Chun C.A."/>
            <person name="Shu W.M."/>
            <person name="Kang Z.D."/>
            <person name="Jia W.X."/>
        </authorList>
    </citation>
    <scope>NUCLEOTIDE SEQUENCE [LARGE SCALE GENOMIC DNA]</scope>
    <source>
        <strain evidence="2 3">RA-CH-1</strain>
    </source>
</reference>
<evidence type="ECO:0000313" key="2">
    <source>
        <dbReference type="EMBL" id="AFR35706.1"/>
    </source>
</evidence>
<gene>
    <name evidence="2" type="ORF">B739_1108</name>
</gene>
<keyword evidence="1" id="KW-0472">Membrane</keyword>
<keyword evidence="1" id="KW-1133">Transmembrane helix</keyword>
<evidence type="ECO:0000256" key="1">
    <source>
        <dbReference type="SAM" id="Phobius"/>
    </source>
</evidence>
<proteinExistence type="predicted"/>
<dbReference type="EMBL" id="CP003787">
    <property type="protein sequence ID" value="AFR35706.1"/>
    <property type="molecule type" value="Genomic_DNA"/>
</dbReference>